<dbReference type="InterPro" id="IPR013149">
    <property type="entry name" value="ADH-like_C"/>
</dbReference>
<keyword evidence="2 4" id="KW-0862">Zinc</keyword>
<dbReference type="GO" id="GO:0016491">
    <property type="term" value="F:oxidoreductase activity"/>
    <property type="evidence" value="ECO:0007669"/>
    <property type="project" value="UniProtKB-KW"/>
</dbReference>
<evidence type="ECO:0000259" key="5">
    <source>
        <dbReference type="SMART" id="SM00829"/>
    </source>
</evidence>
<organism evidence="6 7">
    <name type="scientific">Metallumcola ferriviriculae</name>
    <dbReference type="NCBI Taxonomy" id="3039180"/>
    <lineage>
        <taxon>Bacteria</taxon>
        <taxon>Bacillati</taxon>
        <taxon>Bacillota</taxon>
        <taxon>Clostridia</taxon>
        <taxon>Neomoorellales</taxon>
        <taxon>Desulfitibacteraceae</taxon>
        <taxon>Metallumcola</taxon>
    </lineage>
</organism>
<dbReference type="PROSITE" id="PS00059">
    <property type="entry name" value="ADH_ZINC"/>
    <property type="match status" value="1"/>
</dbReference>
<reference evidence="6 7" key="1">
    <citation type="submission" date="2023-04" db="EMBL/GenBank/DDBJ databases">
        <authorList>
            <person name="Hsu D."/>
        </authorList>
    </citation>
    <scope>NUCLEOTIDE SEQUENCE [LARGE SCALE GENOMIC DNA]</scope>
    <source>
        <strain evidence="6 7">MK1</strain>
    </source>
</reference>
<comment type="similarity">
    <text evidence="4">Belongs to the zinc-containing alcohol dehydrogenase family.</text>
</comment>
<dbReference type="PANTHER" id="PTHR43401:SF2">
    <property type="entry name" value="L-THREONINE 3-DEHYDROGENASE"/>
    <property type="match status" value="1"/>
</dbReference>
<keyword evidence="7" id="KW-1185">Reference proteome</keyword>
<evidence type="ECO:0000256" key="2">
    <source>
        <dbReference type="ARBA" id="ARBA00022833"/>
    </source>
</evidence>
<evidence type="ECO:0000313" key="7">
    <source>
        <dbReference type="Proteomes" id="UP001329915"/>
    </source>
</evidence>
<accession>A0AAU0UQM9</accession>
<name>A0AAU0UQM9_9FIRM</name>
<dbReference type="InterPro" id="IPR013154">
    <property type="entry name" value="ADH-like_N"/>
</dbReference>
<dbReference type="Gene3D" id="3.40.50.720">
    <property type="entry name" value="NAD(P)-binding Rossmann-like Domain"/>
    <property type="match status" value="1"/>
</dbReference>
<dbReference type="InterPro" id="IPR011032">
    <property type="entry name" value="GroES-like_sf"/>
</dbReference>
<dbReference type="SUPFAM" id="SSF50129">
    <property type="entry name" value="GroES-like"/>
    <property type="match status" value="1"/>
</dbReference>
<dbReference type="SUPFAM" id="SSF51735">
    <property type="entry name" value="NAD(P)-binding Rossmann-fold domains"/>
    <property type="match status" value="1"/>
</dbReference>
<dbReference type="SMART" id="SM00829">
    <property type="entry name" value="PKS_ER"/>
    <property type="match status" value="1"/>
</dbReference>
<evidence type="ECO:0000256" key="4">
    <source>
        <dbReference type="RuleBase" id="RU361277"/>
    </source>
</evidence>
<sequence>MKAVRKIARAPGEMQVADVPQPDLQPGQLLIKVGACAVCGSDLHAYNYDPGYEFIKVPVTLGHEFSGTIVEVGPGATEWQQGQQVLVEATHYCGSCPQCHLGRTNTCENFQVLGLHKNGGMAQYVAADVRYVHPLEPGLDLIQGAIVEPASVALHGVVDNSNISPGDVVLVSGPGVIGILAAQAARIMGAGMVVISGTSADEKVRLTLARQMGFETINVANETLIDGLFRLTGRNEADVVIECSGNALALEDCLAIPRKGGALTIIGLYPGPSQIFITPVVRKEIIIRTSYSSKWVNYRQAMNLIASGRLEVNPLITKYPLQKALDGFNAALEKKIVKAVLVP</sequence>
<dbReference type="GO" id="GO:0008270">
    <property type="term" value="F:zinc ion binding"/>
    <property type="evidence" value="ECO:0007669"/>
    <property type="project" value="InterPro"/>
</dbReference>
<keyword evidence="1 4" id="KW-0479">Metal-binding</keyword>
<dbReference type="InterPro" id="IPR036291">
    <property type="entry name" value="NAD(P)-bd_dom_sf"/>
</dbReference>
<proteinExistence type="inferred from homology"/>
<dbReference type="Pfam" id="PF08240">
    <property type="entry name" value="ADH_N"/>
    <property type="match status" value="1"/>
</dbReference>
<dbReference type="Gene3D" id="3.90.180.10">
    <property type="entry name" value="Medium-chain alcohol dehydrogenases, catalytic domain"/>
    <property type="match status" value="1"/>
</dbReference>
<keyword evidence="3" id="KW-0560">Oxidoreductase</keyword>
<feature type="domain" description="Enoyl reductase (ER)" evidence="5">
    <location>
        <begin position="9"/>
        <end position="341"/>
    </location>
</feature>
<dbReference type="InterPro" id="IPR020843">
    <property type="entry name" value="ER"/>
</dbReference>
<dbReference type="RefSeq" id="WP_366922223.1">
    <property type="nucleotide sequence ID" value="NZ_CP121694.1"/>
</dbReference>
<protein>
    <submittedName>
        <fullName evidence="6">Alcohol dehydrogenase catalytic domain-containing protein</fullName>
    </submittedName>
</protein>
<dbReference type="Pfam" id="PF00107">
    <property type="entry name" value="ADH_zinc_N"/>
    <property type="match status" value="1"/>
</dbReference>
<evidence type="ECO:0000256" key="3">
    <source>
        <dbReference type="ARBA" id="ARBA00023002"/>
    </source>
</evidence>
<dbReference type="AlphaFoldDB" id="A0AAU0UQM9"/>
<evidence type="ECO:0000256" key="1">
    <source>
        <dbReference type="ARBA" id="ARBA00022723"/>
    </source>
</evidence>
<dbReference type="KEGG" id="dbc:MFMK1_002668"/>
<dbReference type="InterPro" id="IPR050129">
    <property type="entry name" value="Zn_alcohol_dh"/>
</dbReference>
<dbReference type="Proteomes" id="UP001329915">
    <property type="component" value="Chromosome"/>
</dbReference>
<evidence type="ECO:0000313" key="6">
    <source>
        <dbReference type="EMBL" id="WRO22827.1"/>
    </source>
</evidence>
<dbReference type="EMBL" id="CP121694">
    <property type="protein sequence ID" value="WRO22827.1"/>
    <property type="molecule type" value="Genomic_DNA"/>
</dbReference>
<dbReference type="InterPro" id="IPR002328">
    <property type="entry name" value="ADH_Zn_CS"/>
</dbReference>
<dbReference type="PANTHER" id="PTHR43401">
    <property type="entry name" value="L-THREONINE 3-DEHYDROGENASE"/>
    <property type="match status" value="1"/>
</dbReference>
<gene>
    <name evidence="6" type="ORF">MFMK1_002668</name>
</gene>
<comment type="cofactor">
    <cofactor evidence="4">
        <name>Zn(2+)</name>
        <dbReference type="ChEBI" id="CHEBI:29105"/>
    </cofactor>
</comment>